<sequence>MKRYVSGMVTGSLMGAVVAGFWLLRRNRRPMWRQARRLAPSAYRVARYGGSRLVHLAKRRLS</sequence>
<dbReference type="EMBL" id="JABBVZ010000024">
    <property type="protein sequence ID" value="NMP22485.1"/>
    <property type="molecule type" value="Genomic_DNA"/>
</dbReference>
<keyword evidence="3" id="KW-1185">Reference proteome</keyword>
<accession>A0A7Y0L4X7</accession>
<name>A0A7Y0L4X7_9FIRM</name>
<reference evidence="2 3" key="1">
    <citation type="submission" date="2020-04" db="EMBL/GenBank/DDBJ databases">
        <authorList>
            <person name="Zhang R."/>
            <person name="Schippers A."/>
        </authorList>
    </citation>
    <scope>NUCLEOTIDE SEQUENCE [LARGE SCALE GENOMIC DNA]</scope>
    <source>
        <strain evidence="2 3">DSM 109850</strain>
    </source>
</reference>
<evidence type="ECO:0000313" key="3">
    <source>
        <dbReference type="Proteomes" id="UP000533476"/>
    </source>
</evidence>
<keyword evidence="1" id="KW-0812">Transmembrane</keyword>
<gene>
    <name evidence="2" type="ORF">HIJ39_08980</name>
</gene>
<protein>
    <submittedName>
        <fullName evidence="2">Uncharacterized protein</fullName>
    </submittedName>
</protein>
<keyword evidence="1" id="KW-1133">Transmembrane helix</keyword>
<evidence type="ECO:0000313" key="2">
    <source>
        <dbReference type="EMBL" id="NMP22485.1"/>
    </source>
</evidence>
<keyword evidence="1" id="KW-0472">Membrane</keyword>
<proteinExistence type="predicted"/>
<evidence type="ECO:0000256" key="1">
    <source>
        <dbReference type="SAM" id="Phobius"/>
    </source>
</evidence>
<organism evidence="2 3">
    <name type="scientific">Sulfobacillus harzensis</name>
    <dbReference type="NCBI Taxonomy" id="2729629"/>
    <lineage>
        <taxon>Bacteria</taxon>
        <taxon>Bacillati</taxon>
        <taxon>Bacillota</taxon>
        <taxon>Clostridia</taxon>
        <taxon>Eubacteriales</taxon>
        <taxon>Clostridiales Family XVII. Incertae Sedis</taxon>
        <taxon>Sulfobacillus</taxon>
    </lineage>
</organism>
<dbReference type="RefSeq" id="WP_169098850.1">
    <property type="nucleotide sequence ID" value="NZ_JABBVZ010000024.1"/>
</dbReference>
<dbReference type="Proteomes" id="UP000533476">
    <property type="component" value="Unassembled WGS sequence"/>
</dbReference>
<comment type="caution">
    <text evidence="2">The sequence shown here is derived from an EMBL/GenBank/DDBJ whole genome shotgun (WGS) entry which is preliminary data.</text>
</comment>
<feature type="transmembrane region" description="Helical" evidence="1">
    <location>
        <begin position="6"/>
        <end position="24"/>
    </location>
</feature>
<dbReference type="AlphaFoldDB" id="A0A7Y0L4X7"/>